<keyword evidence="4 12" id="KW-0812">Transmembrane</keyword>
<dbReference type="Pfam" id="PF04193">
    <property type="entry name" value="PQ-loop"/>
    <property type="match status" value="2"/>
</dbReference>
<evidence type="ECO:0000256" key="12">
    <source>
        <dbReference type="SAM" id="Phobius"/>
    </source>
</evidence>
<feature type="transmembrane region" description="Helical" evidence="12">
    <location>
        <begin position="228"/>
        <end position="247"/>
    </location>
</feature>
<evidence type="ECO:0000256" key="5">
    <source>
        <dbReference type="ARBA" id="ARBA00022737"/>
    </source>
</evidence>
<dbReference type="Gene3D" id="1.20.1280.290">
    <property type="match status" value="2"/>
</dbReference>
<feature type="transmembrane region" description="Helical" evidence="12">
    <location>
        <begin position="73"/>
        <end position="93"/>
    </location>
</feature>
<feature type="transmembrane region" description="Helical" evidence="12">
    <location>
        <begin position="105"/>
        <end position="129"/>
    </location>
</feature>
<dbReference type="PANTHER" id="PTHR13131:SF5">
    <property type="entry name" value="CYSTINOSIN"/>
    <property type="match status" value="1"/>
</dbReference>
<evidence type="ECO:0000256" key="6">
    <source>
        <dbReference type="ARBA" id="ARBA00022847"/>
    </source>
</evidence>
<dbReference type="eggNOG" id="KOG3145">
    <property type="taxonomic scope" value="Eukaryota"/>
</dbReference>
<dbReference type="Proteomes" id="UP000008141">
    <property type="component" value="Unassembled WGS sequence"/>
</dbReference>
<dbReference type="FunFam" id="1.20.1280.290:FF:000016">
    <property type="entry name" value="Cystinosin homolog"/>
    <property type="match status" value="1"/>
</dbReference>
<keyword evidence="8 12" id="KW-0472">Membrane</keyword>
<dbReference type="GO" id="GO:0015293">
    <property type="term" value="F:symporter activity"/>
    <property type="evidence" value="ECO:0007669"/>
    <property type="project" value="UniProtKB-KW"/>
</dbReference>
<feature type="transmembrane region" description="Helical" evidence="12">
    <location>
        <begin position="22"/>
        <end position="43"/>
    </location>
</feature>
<comment type="subcellular location">
    <subcellularLocation>
        <location evidence="1">Lysosome membrane</location>
        <topology evidence="1">Multi-pass membrane protein</topology>
    </subcellularLocation>
</comment>
<keyword evidence="7 12" id="KW-1133">Transmembrane helix</keyword>
<dbReference type="RefSeq" id="XP_005844704.1">
    <property type="nucleotide sequence ID" value="XM_005844642.1"/>
</dbReference>
<gene>
    <name evidence="13" type="ORF">CHLNCDRAFT_26561</name>
</gene>
<dbReference type="GO" id="GO:0015184">
    <property type="term" value="F:L-cystine transmembrane transporter activity"/>
    <property type="evidence" value="ECO:0007669"/>
    <property type="project" value="TreeGrafter"/>
</dbReference>
<evidence type="ECO:0000256" key="7">
    <source>
        <dbReference type="ARBA" id="ARBA00022989"/>
    </source>
</evidence>
<organism evidence="14">
    <name type="scientific">Chlorella variabilis</name>
    <name type="common">Green alga</name>
    <dbReference type="NCBI Taxonomy" id="554065"/>
    <lineage>
        <taxon>Eukaryota</taxon>
        <taxon>Viridiplantae</taxon>
        <taxon>Chlorophyta</taxon>
        <taxon>core chlorophytes</taxon>
        <taxon>Trebouxiophyceae</taxon>
        <taxon>Chlorellales</taxon>
        <taxon>Chlorellaceae</taxon>
        <taxon>Chlorella clade</taxon>
        <taxon>Chlorella</taxon>
    </lineage>
</organism>
<keyword evidence="6" id="KW-0769">Symport</keyword>
<protein>
    <recommendedName>
        <fullName evidence="15">Cystinosin</fullName>
    </recommendedName>
</protein>
<dbReference type="GO" id="GO:0005765">
    <property type="term" value="C:lysosomal membrane"/>
    <property type="evidence" value="ECO:0007669"/>
    <property type="project" value="UniProtKB-SubCell"/>
</dbReference>
<evidence type="ECO:0000256" key="1">
    <source>
        <dbReference type="ARBA" id="ARBA00004155"/>
    </source>
</evidence>
<dbReference type="InterPro" id="IPR005282">
    <property type="entry name" value="LC_transporter"/>
</dbReference>
<feature type="transmembrane region" description="Helical" evidence="12">
    <location>
        <begin position="192"/>
        <end position="208"/>
    </location>
</feature>
<evidence type="ECO:0000256" key="9">
    <source>
        <dbReference type="ARBA" id="ARBA00023228"/>
    </source>
</evidence>
<sequence length="321" mass="34237">YFCAWSISFYPQAYLNYRRKSVVGLSLDFQLLNLLGFGCYAVYNAALFWDPLVRREYACLNRGSMPAVHANDVFFALHAFVVTALTLIQCAVYDRGGQRISWPAALGTGAAAASIAAYLAAVIGAATQGGGGVPAHTNMQAPGVPCGSILSWLSFLYFLSYIKLAVSLVKYIPQVWLNYKRQSTDGWNMHNVLLDFGGGLLSLVQLLMDGAVTRDWSAVTGNPVKFGLGFASMLFDLIFMAQHWLLYPAAAAGSFWAASAAASAEAKASGSSKGRDEQLPAASGNGHRPSAAAAADAEREELPHGVGVAHQPDQQPLLPAP</sequence>
<dbReference type="PANTHER" id="PTHR13131">
    <property type="entry name" value="CYSTINOSIN"/>
    <property type="match status" value="1"/>
</dbReference>
<feature type="transmembrane region" description="Helical" evidence="12">
    <location>
        <begin position="149"/>
        <end position="172"/>
    </location>
</feature>
<dbReference type="OrthoDB" id="75720at2759"/>
<dbReference type="OMA" id="LAFAYHG"/>
<dbReference type="AlphaFoldDB" id="E1ZNG3"/>
<comment type="similarity">
    <text evidence="2">Belongs to the cystinosin family.</text>
</comment>
<evidence type="ECO:0000256" key="2">
    <source>
        <dbReference type="ARBA" id="ARBA00006855"/>
    </source>
</evidence>
<comment type="catalytic activity">
    <reaction evidence="10">
        <text>L-cystine(out) + H(+)(out) = L-cystine(in) + H(+)(in)</text>
        <dbReference type="Rhea" id="RHEA:66172"/>
        <dbReference type="ChEBI" id="CHEBI:15378"/>
        <dbReference type="ChEBI" id="CHEBI:35491"/>
    </reaction>
    <physiologicalReaction direction="left-to-right" evidence="10">
        <dbReference type="Rhea" id="RHEA:66173"/>
    </physiologicalReaction>
</comment>
<evidence type="ECO:0000313" key="14">
    <source>
        <dbReference type="Proteomes" id="UP000008141"/>
    </source>
</evidence>
<dbReference type="FunCoup" id="E1ZNG3">
    <property type="interactions" value="1309"/>
</dbReference>
<proteinExistence type="inferred from homology"/>
<evidence type="ECO:0000256" key="3">
    <source>
        <dbReference type="ARBA" id="ARBA00022448"/>
    </source>
</evidence>
<dbReference type="EMBL" id="GL433855">
    <property type="protein sequence ID" value="EFN52602.1"/>
    <property type="molecule type" value="Genomic_DNA"/>
</dbReference>
<keyword evidence="3" id="KW-0813">Transport</keyword>
<evidence type="ECO:0000313" key="13">
    <source>
        <dbReference type="EMBL" id="EFN52602.1"/>
    </source>
</evidence>
<reference evidence="13 14" key="1">
    <citation type="journal article" date="2010" name="Plant Cell">
        <title>The Chlorella variabilis NC64A genome reveals adaptation to photosymbiosis, coevolution with viruses, and cryptic sex.</title>
        <authorList>
            <person name="Blanc G."/>
            <person name="Duncan G."/>
            <person name="Agarkova I."/>
            <person name="Borodovsky M."/>
            <person name="Gurnon J."/>
            <person name="Kuo A."/>
            <person name="Lindquist E."/>
            <person name="Lucas S."/>
            <person name="Pangilinan J."/>
            <person name="Polle J."/>
            <person name="Salamov A."/>
            <person name="Terry A."/>
            <person name="Yamada T."/>
            <person name="Dunigan D.D."/>
            <person name="Grigoriev I.V."/>
            <person name="Claverie J.M."/>
            <person name="Van Etten J.L."/>
        </authorList>
    </citation>
    <scope>NUCLEOTIDE SEQUENCE [LARGE SCALE GENOMIC DNA]</scope>
    <source>
        <strain evidence="13 14">NC64A</strain>
    </source>
</reference>
<dbReference type="InterPro" id="IPR006603">
    <property type="entry name" value="PQ-loop_rpt"/>
</dbReference>
<evidence type="ECO:0000256" key="8">
    <source>
        <dbReference type="ARBA" id="ARBA00023136"/>
    </source>
</evidence>
<dbReference type="InParanoid" id="E1ZNG3"/>
<evidence type="ECO:0008006" key="15">
    <source>
        <dbReference type="Google" id="ProtNLM"/>
    </source>
</evidence>
<dbReference type="GeneID" id="17352123"/>
<feature type="region of interest" description="Disordered" evidence="11">
    <location>
        <begin position="267"/>
        <end position="321"/>
    </location>
</feature>
<dbReference type="NCBIfam" id="TIGR00951">
    <property type="entry name" value="2A43"/>
    <property type="match status" value="1"/>
</dbReference>
<feature type="non-terminal residue" evidence="13">
    <location>
        <position position="1"/>
    </location>
</feature>
<keyword evidence="5" id="KW-0677">Repeat</keyword>
<name>E1ZNG3_CHLVA</name>
<evidence type="ECO:0000256" key="10">
    <source>
        <dbReference type="ARBA" id="ARBA00048473"/>
    </source>
</evidence>
<dbReference type="SMART" id="SM00679">
    <property type="entry name" value="CTNS"/>
    <property type="match status" value="2"/>
</dbReference>
<dbReference type="KEGG" id="cvr:CHLNCDRAFT_26561"/>
<accession>E1ZNG3</accession>
<keyword evidence="9" id="KW-0458">Lysosome</keyword>
<keyword evidence="14" id="KW-1185">Reference proteome</keyword>
<evidence type="ECO:0000256" key="11">
    <source>
        <dbReference type="SAM" id="MobiDB-lite"/>
    </source>
</evidence>
<evidence type="ECO:0000256" key="4">
    <source>
        <dbReference type="ARBA" id="ARBA00022692"/>
    </source>
</evidence>